<feature type="domain" description="HTH lacI-type" evidence="4">
    <location>
        <begin position="2"/>
        <end position="57"/>
    </location>
</feature>
<evidence type="ECO:0000313" key="6">
    <source>
        <dbReference type="Proteomes" id="UP000614200"/>
    </source>
</evidence>
<dbReference type="PANTHER" id="PTHR30146:SF149">
    <property type="entry name" value="HTH-TYPE TRANSCRIPTIONAL REGULATOR EBGR"/>
    <property type="match status" value="1"/>
</dbReference>
<protein>
    <submittedName>
        <fullName evidence="5">LacI family DNA-binding transcriptional regulator</fullName>
    </submittedName>
</protein>
<dbReference type="CDD" id="cd01392">
    <property type="entry name" value="HTH_LacI"/>
    <property type="match status" value="1"/>
</dbReference>
<keyword evidence="1" id="KW-0805">Transcription regulation</keyword>
<evidence type="ECO:0000259" key="4">
    <source>
        <dbReference type="PROSITE" id="PS50932"/>
    </source>
</evidence>
<dbReference type="Proteomes" id="UP000614200">
    <property type="component" value="Unassembled WGS sequence"/>
</dbReference>
<gene>
    <name evidence="5" type="ORF">ISU02_22595</name>
</gene>
<keyword evidence="3" id="KW-0804">Transcription</keyword>
<organism evidence="5 6">
    <name type="scientific">Fusibacter ferrireducens</name>
    <dbReference type="NCBI Taxonomy" id="2785058"/>
    <lineage>
        <taxon>Bacteria</taxon>
        <taxon>Bacillati</taxon>
        <taxon>Bacillota</taxon>
        <taxon>Clostridia</taxon>
        <taxon>Eubacteriales</taxon>
        <taxon>Eubacteriales Family XII. Incertae Sedis</taxon>
        <taxon>Fusibacter</taxon>
    </lineage>
</organism>
<dbReference type="SUPFAM" id="SSF53822">
    <property type="entry name" value="Periplasmic binding protein-like I"/>
    <property type="match status" value="1"/>
</dbReference>
<dbReference type="RefSeq" id="WP_194704133.1">
    <property type="nucleotide sequence ID" value="NZ_JADKNH010000022.1"/>
</dbReference>
<name>A0ABR9ZZM7_9FIRM</name>
<dbReference type="InterPro" id="IPR000843">
    <property type="entry name" value="HTH_LacI"/>
</dbReference>
<keyword evidence="2 5" id="KW-0238">DNA-binding</keyword>
<dbReference type="SUPFAM" id="SSF47413">
    <property type="entry name" value="lambda repressor-like DNA-binding domains"/>
    <property type="match status" value="1"/>
</dbReference>
<keyword evidence="6" id="KW-1185">Reference proteome</keyword>
<dbReference type="PRINTS" id="PR00036">
    <property type="entry name" value="HTHLACI"/>
</dbReference>
<evidence type="ECO:0000256" key="1">
    <source>
        <dbReference type="ARBA" id="ARBA00023015"/>
    </source>
</evidence>
<dbReference type="Pfam" id="PF13377">
    <property type="entry name" value="Peripla_BP_3"/>
    <property type="match status" value="1"/>
</dbReference>
<dbReference type="CDD" id="cd01544">
    <property type="entry name" value="PBP1_GalR"/>
    <property type="match status" value="1"/>
</dbReference>
<dbReference type="Pfam" id="PF00356">
    <property type="entry name" value="LacI"/>
    <property type="match status" value="1"/>
</dbReference>
<evidence type="ECO:0000256" key="2">
    <source>
        <dbReference type="ARBA" id="ARBA00023125"/>
    </source>
</evidence>
<comment type="caution">
    <text evidence="5">The sequence shown here is derived from an EMBL/GenBank/DDBJ whole genome shotgun (WGS) entry which is preliminary data.</text>
</comment>
<dbReference type="InterPro" id="IPR028082">
    <property type="entry name" value="Peripla_BP_I"/>
</dbReference>
<evidence type="ECO:0000313" key="5">
    <source>
        <dbReference type="EMBL" id="MBF4695897.1"/>
    </source>
</evidence>
<dbReference type="InterPro" id="IPR046335">
    <property type="entry name" value="LacI/GalR-like_sensor"/>
</dbReference>
<dbReference type="PROSITE" id="PS00356">
    <property type="entry name" value="HTH_LACI_1"/>
    <property type="match status" value="1"/>
</dbReference>
<dbReference type="GO" id="GO:0003677">
    <property type="term" value="F:DNA binding"/>
    <property type="evidence" value="ECO:0007669"/>
    <property type="project" value="UniProtKB-KW"/>
</dbReference>
<dbReference type="SMART" id="SM00354">
    <property type="entry name" value="HTH_LACI"/>
    <property type="match status" value="1"/>
</dbReference>
<sequence length="336" mass="38135">MATIKDIAEKANVSSATVSRVLNYDNTLSVSDEKRQLIFEIAESMDYMPPRKRNIKKTQKKLRIGLVHWYTMSQELDDPYYMSIRLGIEKTCYGTNIDIIKIFRPDEYDFGSLDRMDGFIAIGKFTESQIKKLAEVSSNIVFVDSSPMEEQFDSVIIDFEKAVVGALNYLWENGHRKIGYIGGREYIGHEKIALGERREAVFRDYMKSHEALDEDQIYIGDFLAESGYELMKKAIKQSGNLPTAFLVANDSMAIGVLRAAHEMGLKVPENMSVIGFNDIPTSKFTAPPLTSVRVHKEFMGETAVELLLERILKKRVISKKVVVPTELCMRASCRSI</sequence>
<dbReference type="InterPro" id="IPR010982">
    <property type="entry name" value="Lambda_DNA-bd_dom_sf"/>
</dbReference>
<dbReference type="Gene3D" id="1.10.260.40">
    <property type="entry name" value="lambda repressor-like DNA-binding domains"/>
    <property type="match status" value="1"/>
</dbReference>
<accession>A0ABR9ZZM7</accession>
<reference evidence="5 6" key="1">
    <citation type="submission" date="2020-11" db="EMBL/GenBank/DDBJ databases">
        <title>Fusibacter basophilias sp. nov.</title>
        <authorList>
            <person name="Qiu D."/>
        </authorList>
    </citation>
    <scope>NUCLEOTIDE SEQUENCE [LARGE SCALE GENOMIC DNA]</scope>
    <source>
        <strain evidence="5 6">Q10-2</strain>
    </source>
</reference>
<dbReference type="EMBL" id="JADKNH010000022">
    <property type="protein sequence ID" value="MBF4695897.1"/>
    <property type="molecule type" value="Genomic_DNA"/>
</dbReference>
<proteinExistence type="predicted"/>
<evidence type="ECO:0000256" key="3">
    <source>
        <dbReference type="ARBA" id="ARBA00023163"/>
    </source>
</evidence>
<dbReference type="Gene3D" id="3.40.50.2300">
    <property type="match status" value="2"/>
</dbReference>
<dbReference type="PROSITE" id="PS50932">
    <property type="entry name" value="HTH_LACI_2"/>
    <property type="match status" value="1"/>
</dbReference>
<dbReference type="PANTHER" id="PTHR30146">
    <property type="entry name" value="LACI-RELATED TRANSCRIPTIONAL REPRESSOR"/>
    <property type="match status" value="1"/>
</dbReference>